<dbReference type="Proteomes" id="UP001232001">
    <property type="component" value="Chromosome"/>
</dbReference>
<gene>
    <name evidence="1" type="ORF">P8625_00545</name>
</gene>
<keyword evidence="2" id="KW-1185">Reference proteome</keyword>
<accession>A0ABY8L2M0</accession>
<reference evidence="1 2" key="1">
    <citation type="submission" date="2023-04" db="EMBL/GenBank/DDBJ databases">
        <title>Tenacibaculum tangerinum sp. nov., isolated from sea tidal flat of South Korea.</title>
        <authorList>
            <person name="Lee S.H."/>
            <person name="Kim J.-J."/>
        </authorList>
    </citation>
    <scope>NUCLEOTIDE SEQUENCE [LARGE SCALE GENOMIC DNA]</scope>
    <source>
        <strain evidence="1 2">GRR-S3-23</strain>
    </source>
</reference>
<sequence length="478" mass="54360">MIKKILIIILIVPTITFAQKIKIKKEVITFDKKEVAKVNTDLRDNYLFSTLSGEKAFDVVFKGVSASNTEGFQWLEITSANGKKTEIPYEVLMTSFNSTKLIIKLLSAKYGLITSEGIDMDKVAAFFAEDREILSEKYTKIAIKAKEEQSKRQAKIGIYNPFVKDDGTILFGGSTGTKIMGYVFYGNNSYSIIDLDKILVGSATGCTTCTTVKVKTFTNEEFDYDYGSKTMMTGRFSRSFAQIFVEEMLGRNYKLGREAKTYYEKLHQEKIKIAKENSINLYGVPGYVIDKDGKKYSGLIYVIFEKLKLDPTQQENDLIDMNSIDKFGKFVSIKYKNNKGKLRTKRFAARNNILFGAIDNDVEKVFLGMKTKGNSFKKFSNATNLGFDNSYFYKIEYSNNENNMVLSKPGEPERFIVKLANNQVGFMIDNRSNDKLSKALSKYISDCKSLSENIKNQEFDLSNFENLKNIVDEYSTCK</sequence>
<dbReference type="EMBL" id="CP122539">
    <property type="protein sequence ID" value="WGH75684.1"/>
    <property type="molecule type" value="Genomic_DNA"/>
</dbReference>
<protein>
    <submittedName>
        <fullName evidence="1">Uncharacterized protein</fullName>
    </submittedName>
</protein>
<organism evidence="1 2">
    <name type="scientific">Tenacibaculum tangerinum</name>
    <dbReference type="NCBI Taxonomy" id="3038772"/>
    <lineage>
        <taxon>Bacteria</taxon>
        <taxon>Pseudomonadati</taxon>
        <taxon>Bacteroidota</taxon>
        <taxon>Flavobacteriia</taxon>
        <taxon>Flavobacteriales</taxon>
        <taxon>Flavobacteriaceae</taxon>
        <taxon>Tenacibaculum</taxon>
    </lineage>
</organism>
<dbReference type="RefSeq" id="WP_279651558.1">
    <property type="nucleotide sequence ID" value="NZ_CP122539.1"/>
</dbReference>
<name>A0ABY8L2M0_9FLAO</name>
<evidence type="ECO:0000313" key="1">
    <source>
        <dbReference type="EMBL" id="WGH75684.1"/>
    </source>
</evidence>
<evidence type="ECO:0000313" key="2">
    <source>
        <dbReference type="Proteomes" id="UP001232001"/>
    </source>
</evidence>
<proteinExistence type="predicted"/>